<dbReference type="Gramene" id="rna31048">
    <property type="protein sequence ID" value="RHN55790.1"/>
    <property type="gene ID" value="gene31048"/>
</dbReference>
<dbReference type="AlphaFoldDB" id="A0A396HR22"/>
<protein>
    <submittedName>
        <fullName evidence="1">Uncharacterized protein</fullName>
    </submittedName>
</protein>
<name>A0A396HR22_MEDTR</name>
<dbReference type="Proteomes" id="UP000265566">
    <property type="component" value="Chromosome 5"/>
</dbReference>
<gene>
    <name evidence="1" type="ORF">MtrunA17_Chr5g0422131</name>
</gene>
<evidence type="ECO:0000313" key="1">
    <source>
        <dbReference type="EMBL" id="RHN55790.1"/>
    </source>
</evidence>
<reference evidence="1" key="1">
    <citation type="journal article" date="2018" name="Nat. Plants">
        <title>Whole-genome landscape of Medicago truncatula symbiotic genes.</title>
        <authorList>
            <person name="Pecrix Y."/>
            <person name="Gamas P."/>
            <person name="Carrere S."/>
        </authorList>
    </citation>
    <scope>NUCLEOTIDE SEQUENCE</scope>
    <source>
        <tissue evidence="1">Leaves</tissue>
    </source>
</reference>
<organism evidence="1">
    <name type="scientific">Medicago truncatula</name>
    <name type="common">Barrel medic</name>
    <name type="synonym">Medicago tribuloides</name>
    <dbReference type="NCBI Taxonomy" id="3880"/>
    <lineage>
        <taxon>Eukaryota</taxon>
        <taxon>Viridiplantae</taxon>
        <taxon>Streptophyta</taxon>
        <taxon>Embryophyta</taxon>
        <taxon>Tracheophyta</taxon>
        <taxon>Spermatophyta</taxon>
        <taxon>Magnoliopsida</taxon>
        <taxon>eudicotyledons</taxon>
        <taxon>Gunneridae</taxon>
        <taxon>Pentapetalae</taxon>
        <taxon>rosids</taxon>
        <taxon>fabids</taxon>
        <taxon>Fabales</taxon>
        <taxon>Fabaceae</taxon>
        <taxon>Papilionoideae</taxon>
        <taxon>50 kb inversion clade</taxon>
        <taxon>NPAAA clade</taxon>
        <taxon>Hologalegina</taxon>
        <taxon>IRL clade</taxon>
        <taxon>Trifolieae</taxon>
        <taxon>Medicago</taxon>
    </lineage>
</organism>
<sequence>MTHSSTLKALDFRQTWPRASTSFSLLSFVLAVRFSSPMSSSSLFTLSLVVIRLSFPSIIKHTTLMHQSIKVSDLLNTHVLIDVRPKPTFKLHTLGNHSILRIDVGTKPCKLLKLRRILGHRHTPLLQIQELHFLPSPQILWKVLPQKLSLEPCPSHNLSTNLKSSLSIGPPILSLLSKHVSSQPHLLIITSHHSTKDPLHALQPCLSSIRVEPSLERRWIVSQETIKPPLLSFSLIPTTNRRLLIRLSQNLSHRCQGLCNRRIITTSCHVRTTQPSKR</sequence>
<accession>A0A396HR22</accession>
<comment type="caution">
    <text evidence="1">The sequence shown here is derived from an EMBL/GenBank/DDBJ whole genome shotgun (WGS) entry which is preliminary data.</text>
</comment>
<proteinExistence type="predicted"/>
<dbReference type="EMBL" id="PSQE01000005">
    <property type="protein sequence ID" value="RHN55790.1"/>
    <property type="molecule type" value="Genomic_DNA"/>
</dbReference>